<keyword evidence="1" id="KW-0732">Signal</keyword>
<dbReference type="PANTHER" id="PTHR39327">
    <property type="match status" value="1"/>
</dbReference>
<name>A0A942I5I3_9HYPH</name>
<dbReference type="PANTHER" id="PTHR39327:SF1">
    <property type="entry name" value="BLR5470 PROTEIN"/>
    <property type="match status" value="1"/>
</dbReference>
<gene>
    <name evidence="2" type="ORF">KD146_04745</name>
</gene>
<dbReference type="InterPro" id="IPR010319">
    <property type="entry name" value="Transglutaminase-like_Cys_pept"/>
</dbReference>
<organism evidence="2 3">
    <name type="scientific">Devosia litorisediminis</name>
    <dbReference type="NCBI Taxonomy" id="2829817"/>
    <lineage>
        <taxon>Bacteria</taxon>
        <taxon>Pseudomonadati</taxon>
        <taxon>Pseudomonadota</taxon>
        <taxon>Alphaproteobacteria</taxon>
        <taxon>Hyphomicrobiales</taxon>
        <taxon>Devosiaceae</taxon>
        <taxon>Devosia</taxon>
    </lineage>
</organism>
<evidence type="ECO:0000313" key="3">
    <source>
        <dbReference type="Proteomes" id="UP000678281"/>
    </source>
</evidence>
<dbReference type="Proteomes" id="UP000678281">
    <property type="component" value="Unassembled WGS sequence"/>
</dbReference>
<keyword evidence="3" id="KW-1185">Reference proteome</keyword>
<accession>A0A942I5I3</accession>
<comment type="caution">
    <text evidence="2">The sequence shown here is derived from an EMBL/GenBank/DDBJ whole genome shotgun (WGS) entry which is preliminary data.</text>
</comment>
<proteinExistence type="predicted"/>
<dbReference type="EMBL" id="JAGXTP010000001">
    <property type="protein sequence ID" value="MBS3848002.1"/>
    <property type="molecule type" value="Genomic_DNA"/>
</dbReference>
<evidence type="ECO:0000313" key="2">
    <source>
        <dbReference type="EMBL" id="MBS3848002.1"/>
    </source>
</evidence>
<protein>
    <submittedName>
        <fullName evidence="2">Transglutaminase-like cysteine peptidase</fullName>
    </submittedName>
</protein>
<sequence length="210" mass="22747">MNTNKKGLGTALFGALIALALLAIPAQALDTNNAAFVQTLSGTTSIPVGHAQFCQQRPSECRANAQLVPAVALNEALWQQLLTVNAHVNGTVVPVTDQDLYRVNEFWTYPNGYGDCEDYALAKRRELINAGWPASTLLIAVVKQANGEGHAVLIARTDRGDLVLDNQIGSVDLWNATPYKFIKRQSQANAGQWVDMIDNREVVFATAGIN</sequence>
<evidence type="ECO:0000256" key="1">
    <source>
        <dbReference type="SAM" id="SignalP"/>
    </source>
</evidence>
<dbReference type="Pfam" id="PF06035">
    <property type="entry name" value="Peptidase_C93"/>
    <property type="match status" value="1"/>
</dbReference>
<reference evidence="2" key="1">
    <citation type="submission" date="2021-04" db="EMBL/GenBank/DDBJ databases">
        <title>Devosia litorisediminis sp. nov., isolated from a sand dune.</title>
        <authorList>
            <person name="Park S."/>
            <person name="Yoon J.-H."/>
        </authorList>
    </citation>
    <scope>NUCLEOTIDE SEQUENCE</scope>
    <source>
        <strain evidence="2">BSSL-BM10</strain>
    </source>
</reference>
<dbReference type="Gene3D" id="3.10.620.30">
    <property type="match status" value="1"/>
</dbReference>
<dbReference type="AlphaFoldDB" id="A0A942I5I3"/>
<dbReference type="RefSeq" id="WP_212657584.1">
    <property type="nucleotide sequence ID" value="NZ_JAGXTP010000001.1"/>
</dbReference>
<feature type="chain" id="PRO_5037590342" evidence="1">
    <location>
        <begin position="29"/>
        <end position="210"/>
    </location>
</feature>
<feature type="signal peptide" evidence="1">
    <location>
        <begin position="1"/>
        <end position="28"/>
    </location>
</feature>